<feature type="transmembrane region" description="Helical" evidence="1">
    <location>
        <begin position="132"/>
        <end position="158"/>
    </location>
</feature>
<comment type="caution">
    <text evidence="2">The sequence shown here is derived from an EMBL/GenBank/DDBJ whole genome shotgun (WGS) entry which is preliminary data.</text>
</comment>
<evidence type="ECO:0000256" key="1">
    <source>
        <dbReference type="SAM" id="Phobius"/>
    </source>
</evidence>
<sequence>MARDPRFAAKMLRWHRWLALALAPLLLGQALTGLVLVLGDPVARMTDPAVGAAGPAAPPARLIAAAQGALPGAVVYRLDYPGRADAPVQARLVRADGAERFAALDPHSGAVLRSGGFAAFPLRLAEQWHYRLLLGVAGIGVVMLGGAGLVLIGGSGLWQWWPGRGKIRASLKINPRLPARIRLRHWHRSIGVVVAVVLLNSAVTGLVIAWPGFSLPTIGAPAVPPPPTGTTQAQVDAAWADGAARMAPAALHDLRVGSHGRVTLHYAAPGGNVHALDRLVVTPDAPLVLTRAATAPPAWMQVMPFHAGDIAGWPGRILVGAGALALIFLTLSGPLMWWRARRKPLTQKA</sequence>
<gene>
    <name evidence="2" type="ORF">GTZ99_07675</name>
</gene>
<accession>A0ABW9XD16</accession>
<evidence type="ECO:0000313" key="3">
    <source>
        <dbReference type="Proteomes" id="UP000753724"/>
    </source>
</evidence>
<reference evidence="3" key="1">
    <citation type="submission" date="2020-01" db="EMBL/GenBank/DDBJ databases">
        <title>Sphingomonas sp. strain CSW-10.</title>
        <authorList>
            <person name="Chen W.-M."/>
        </authorList>
    </citation>
    <scope>NUCLEOTIDE SEQUENCE [LARGE SCALE GENOMIC DNA]</scope>
    <source>
        <strain evidence="3">FSY-8</strain>
    </source>
</reference>
<dbReference type="Proteomes" id="UP000753724">
    <property type="component" value="Unassembled WGS sequence"/>
</dbReference>
<dbReference type="EMBL" id="JAAAPO010000003">
    <property type="protein sequence ID" value="NBC36431.1"/>
    <property type="molecule type" value="Genomic_DNA"/>
</dbReference>
<evidence type="ECO:0000313" key="2">
    <source>
        <dbReference type="EMBL" id="NBC36431.1"/>
    </source>
</evidence>
<keyword evidence="1" id="KW-1133">Transmembrane helix</keyword>
<proteinExistence type="predicted"/>
<dbReference type="PANTHER" id="PTHR34219">
    <property type="entry name" value="IRON-REGULATED INNER MEMBRANE PROTEIN-RELATED"/>
    <property type="match status" value="1"/>
</dbReference>
<feature type="transmembrane region" description="Helical" evidence="1">
    <location>
        <begin position="190"/>
        <end position="213"/>
    </location>
</feature>
<keyword evidence="1" id="KW-0472">Membrane</keyword>
<dbReference type="RefSeq" id="WP_161717735.1">
    <property type="nucleotide sequence ID" value="NZ_JAAAPO010000003.1"/>
</dbReference>
<dbReference type="InterPro" id="IPR005625">
    <property type="entry name" value="PepSY-ass_TM"/>
</dbReference>
<evidence type="ECO:0008006" key="4">
    <source>
        <dbReference type="Google" id="ProtNLM"/>
    </source>
</evidence>
<name>A0ABW9XD16_9SPHN</name>
<organism evidence="2 3">
    <name type="scientific">Novosphingobium ovatum</name>
    <dbReference type="NCBI Taxonomy" id="1908523"/>
    <lineage>
        <taxon>Bacteria</taxon>
        <taxon>Pseudomonadati</taxon>
        <taxon>Pseudomonadota</taxon>
        <taxon>Alphaproteobacteria</taxon>
        <taxon>Sphingomonadales</taxon>
        <taxon>Sphingomonadaceae</taxon>
        <taxon>Novosphingobium</taxon>
    </lineage>
</organism>
<dbReference type="Pfam" id="PF03929">
    <property type="entry name" value="PepSY_TM"/>
    <property type="match status" value="1"/>
</dbReference>
<protein>
    <recommendedName>
        <fullName evidence="4">Iron-regulated membrane protein</fullName>
    </recommendedName>
</protein>
<keyword evidence="1" id="KW-0812">Transmembrane</keyword>
<feature type="transmembrane region" description="Helical" evidence="1">
    <location>
        <begin position="317"/>
        <end position="338"/>
    </location>
</feature>
<dbReference type="PANTHER" id="PTHR34219:SF1">
    <property type="entry name" value="PEPSY DOMAIN-CONTAINING PROTEIN"/>
    <property type="match status" value="1"/>
</dbReference>
<keyword evidence="3" id="KW-1185">Reference proteome</keyword>